<evidence type="ECO:0000313" key="5">
    <source>
        <dbReference type="Proteomes" id="UP000093100"/>
    </source>
</evidence>
<reference evidence="4 5" key="1">
    <citation type="journal article" date="2016" name="Genome Biol. Evol.">
        <title>Comparative Genomics of Campylobacter fetus from Reptiles and Mammals Reveals Divergent Evolution in Host-Associated Lineages.</title>
        <authorList>
            <person name="Gilbert M.J."/>
            <person name="Miller W.G."/>
            <person name="Yee E."/>
            <person name="Zomer A.L."/>
            <person name="van der Graaf-van Bloois L."/>
            <person name="Fitzgerald C."/>
            <person name="Forbes K.J."/>
            <person name="Meric G."/>
            <person name="Sheppard S.K."/>
            <person name="Wagenaar J.A."/>
            <person name="Duim B."/>
        </authorList>
    </citation>
    <scope>NUCLEOTIDE SEQUENCE [LARGE SCALE GENOMIC DNA]</scope>
    <source>
        <strain evidence="4 5">12S02225-3</strain>
    </source>
</reference>
<dbReference type="SUPFAM" id="SSF53850">
    <property type="entry name" value="Periplasmic binding protein-like II"/>
    <property type="match status" value="1"/>
</dbReference>
<dbReference type="Pfam" id="PF13531">
    <property type="entry name" value="SBP_bac_11"/>
    <property type="match status" value="1"/>
</dbReference>
<organism evidence="4 5">
    <name type="scientific">Campylobacter fetus subsp. testudinum</name>
    <dbReference type="NCBI Taxonomy" id="1507806"/>
    <lineage>
        <taxon>Bacteria</taxon>
        <taxon>Pseudomonadati</taxon>
        <taxon>Campylobacterota</taxon>
        <taxon>Epsilonproteobacteria</taxon>
        <taxon>Campylobacterales</taxon>
        <taxon>Campylobacteraceae</taxon>
        <taxon>Campylobacter</taxon>
    </lineage>
</organism>
<dbReference type="Gene3D" id="3.40.190.10">
    <property type="entry name" value="Periplasmic binding protein-like II"/>
    <property type="match status" value="2"/>
</dbReference>
<dbReference type="GO" id="GO:0015689">
    <property type="term" value="P:molybdate ion transport"/>
    <property type="evidence" value="ECO:0007669"/>
    <property type="project" value="InterPro"/>
</dbReference>
<evidence type="ECO:0000256" key="2">
    <source>
        <dbReference type="ARBA" id="ARBA00022723"/>
    </source>
</evidence>
<dbReference type="InterPro" id="IPR005950">
    <property type="entry name" value="ModA"/>
</dbReference>
<comment type="caution">
    <text evidence="4">The sequence shown here is derived from an EMBL/GenBank/DDBJ whole genome shotgun (WGS) entry which is preliminary data.</text>
</comment>
<dbReference type="Proteomes" id="UP000093100">
    <property type="component" value="Unassembled WGS sequence"/>
</dbReference>
<proteinExistence type="inferred from homology"/>
<evidence type="ECO:0000313" key="4">
    <source>
        <dbReference type="EMBL" id="OCR91227.1"/>
    </source>
</evidence>
<dbReference type="InterPro" id="IPR050682">
    <property type="entry name" value="ModA/WtpA"/>
</dbReference>
<evidence type="ECO:0000256" key="3">
    <source>
        <dbReference type="ARBA" id="ARBA00022729"/>
    </source>
</evidence>
<gene>
    <name evidence="4" type="ORF">CFT12S02225_01635</name>
</gene>
<dbReference type="RefSeq" id="WP_065838801.1">
    <property type="nucleotide sequence ID" value="NZ_LFLK01000002.1"/>
</dbReference>
<dbReference type="NCBIfam" id="TIGR01256">
    <property type="entry name" value="modA"/>
    <property type="match status" value="1"/>
</dbReference>
<dbReference type="GO" id="GO:0030973">
    <property type="term" value="F:molybdate ion binding"/>
    <property type="evidence" value="ECO:0007669"/>
    <property type="project" value="TreeGrafter"/>
</dbReference>
<keyword evidence="3" id="KW-0732">Signal</keyword>
<dbReference type="AlphaFoldDB" id="A0AAX0HCM0"/>
<comment type="similarity">
    <text evidence="1">Belongs to the bacterial solute-binding protein ModA family.</text>
</comment>
<dbReference type="PANTHER" id="PTHR30632">
    <property type="entry name" value="MOLYBDATE-BINDING PERIPLASMIC PROTEIN"/>
    <property type="match status" value="1"/>
</dbReference>
<name>A0AAX0HCM0_CAMFE</name>
<sequence length="232" mass="25399">MRKVIFLILIATLSYSQTLLIGAGAGYKKPILEVLDNLKNDGVNVEAAFANIKQISIQAKEGSMALIIGDEAFLDKSGLDIKGYERIGRGTLAIVTSKRNIIKDAKDIINFNKIAIPDPKKAIYGIRATQYIQNANLQTELESKTLAVSTVPQVVAYVLNGEVDAGFINSTEAEARKSEFGSVIYVDETLYEPVFISAAKLAPCLNSAICTKFLDEIKTERSKEIFDKFGLK</sequence>
<dbReference type="PANTHER" id="PTHR30632:SF0">
    <property type="entry name" value="SULFATE-BINDING PROTEIN"/>
    <property type="match status" value="1"/>
</dbReference>
<keyword evidence="2" id="KW-0479">Metal-binding</keyword>
<dbReference type="EMBL" id="LFLK01000002">
    <property type="protein sequence ID" value="OCR91227.1"/>
    <property type="molecule type" value="Genomic_DNA"/>
</dbReference>
<evidence type="ECO:0000256" key="1">
    <source>
        <dbReference type="ARBA" id="ARBA00009175"/>
    </source>
</evidence>
<dbReference type="GO" id="GO:0046872">
    <property type="term" value="F:metal ion binding"/>
    <property type="evidence" value="ECO:0007669"/>
    <property type="project" value="UniProtKB-KW"/>
</dbReference>
<protein>
    <submittedName>
        <fullName evidence="4">Molybdate ABC transporter substrate-binding protein</fullName>
    </submittedName>
</protein>
<accession>A0AAX0HCM0</accession>